<dbReference type="PANTHER" id="PTHR37296">
    <property type="entry name" value="CONSERVED VIRULENCE FACTOR B"/>
    <property type="match status" value="1"/>
</dbReference>
<dbReference type="Gene3D" id="1.10.10.10">
    <property type="entry name" value="Winged helix-like DNA-binding domain superfamily/Winged helix DNA-binding domain"/>
    <property type="match status" value="1"/>
</dbReference>
<dbReference type="Pfam" id="PF21543">
    <property type="entry name" value="CvfB_2nd"/>
    <property type="match status" value="1"/>
</dbReference>
<dbReference type="SUPFAM" id="SSF50249">
    <property type="entry name" value="Nucleic acid-binding proteins"/>
    <property type="match status" value="1"/>
</dbReference>
<dbReference type="InterPro" id="IPR048587">
    <property type="entry name" value="CvfB_S1_3rd"/>
</dbReference>
<organism evidence="3 4">
    <name type="scientific">Holzapfeliella saturejae</name>
    <dbReference type="NCBI Taxonomy" id="3082953"/>
    <lineage>
        <taxon>Bacteria</taxon>
        <taxon>Bacillati</taxon>
        <taxon>Bacillota</taxon>
        <taxon>Bacilli</taxon>
        <taxon>Lactobacillales</taxon>
        <taxon>Lactobacillaceae</taxon>
        <taxon>Holzapfeliella</taxon>
    </lineage>
</organism>
<dbReference type="InterPro" id="IPR012340">
    <property type="entry name" value="NA-bd_OB-fold"/>
</dbReference>
<dbReference type="RefSeq" id="WP_339969498.1">
    <property type="nucleotide sequence ID" value="NZ_JAWMWG010000001.1"/>
</dbReference>
<proteinExistence type="inferred from homology"/>
<dbReference type="PANTHER" id="PTHR37296:SF1">
    <property type="entry name" value="CONSERVED VIRULENCE FACTOR B"/>
    <property type="match status" value="1"/>
</dbReference>
<dbReference type="InterPro" id="IPR039566">
    <property type="entry name" value="CvfB_S1_st"/>
</dbReference>
<dbReference type="Gene3D" id="2.40.50.330">
    <property type="match status" value="1"/>
</dbReference>
<sequence length="299" mass="34376">MLQDKLGKVIEATITDMNKDAFFAQVEGQTFYLGKNDIQDVDIKDKGDQVIGFAYENQHKQLKLTQFYPESMVDVYGYGTVKEARKELGIFVDIGLKDKDIVVSLDDLPLDSFKWPKPDDRVMIRLEIDHKDRIWGKLADEEVMDQLSVRYPRDLKNTELEGTVYATKQIGAFIVTDEYYLGFIHHTEMYGEALRLGERVKARVIGNGQHGRLNLSLMPRAFEVIDDDAQMILMMLKRNKNHTLPFYDKSDAELIKSQFGISKASFKRALGNLMKQSLITQDKEKGEIRLNEDEHATND</sequence>
<gene>
    <name evidence="3" type="ORF">R4Y45_03950</name>
</gene>
<dbReference type="Pfam" id="PF21191">
    <property type="entry name" value="CvfB_1st"/>
    <property type="match status" value="1"/>
</dbReference>
<dbReference type="InterPro" id="IPR003029">
    <property type="entry name" value="S1_domain"/>
</dbReference>
<name>A0ABU8SGC5_9LACO</name>
<dbReference type="PIRSF" id="PIRSF012524">
    <property type="entry name" value="YitL_S1"/>
    <property type="match status" value="1"/>
</dbReference>
<comment type="caution">
    <text evidence="3">The sequence shown here is derived from an EMBL/GenBank/DDBJ whole genome shotgun (WGS) entry which is preliminary data.</text>
</comment>
<protein>
    <submittedName>
        <fullName evidence="3">S1-like domain-containing RNA-binding protein</fullName>
    </submittedName>
</protein>
<dbReference type="Pfam" id="PF13509">
    <property type="entry name" value="S1_2"/>
    <property type="match status" value="1"/>
</dbReference>
<dbReference type="PROSITE" id="PS50126">
    <property type="entry name" value="S1"/>
    <property type="match status" value="1"/>
</dbReference>
<accession>A0ABU8SGC5</accession>
<evidence type="ECO:0000259" key="2">
    <source>
        <dbReference type="PROSITE" id="PS50126"/>
    </source>
</evidence>
<dbReference type="EMBL" id="JAWMWG010000001">
    <property type="protein sequence ID" value="MEJ6348379.1"/>
    <property type="molecule type" value="Genomic_DNA"/>
</dbReference>
<dbReference type="InterPro" id="IPR036388">
    <property type="entry name" value="WH-like_DNA-bd_sf"/>
</dbReference>
<dbReference type="Pfam" id="PF17783">
    <property type="entry name" value="WHD_CvfB"/>
    <property type="match status" value="1"/>
</dbReference>
<feature type="domain" description="S1 motif" evidence="2">
    <location>
        <begin position="157"/>
        <end position="218"/>
    </location>
</feature>
<dbReference type="Gene3D" id="2.40.50.140">
    <property type="entry name" value="Nucleic acid-binding proteins"/>
    <property type="match status" value="2"/>
</dbReference>
<dbReference type="Proteomes" id="UP001377804">
    <property type="component" value="Unassembled WGS sequence"/>
</dbReference>
<dbReference type="InterPro" id="IPR040764">
    <property type="entry name" value="CvfB_WH"/>
</dbReference>
<keyword evidence="4" id="KW-1185">Reference proteome</keyword>
<dbReference type="InterPro" id="IPR014464">
    <property type="entry name" value="CvfB_fam"/>
</dbReference>
<evidence type="ECO:0000256" key="1">
    <source>
        <dbReference type="PIRNR" id="PIRNR012524"/>
    </source>
</evidence>
<evidence type="ECO:0000313" key="3">
    <source>
        <dbReference type="EMBL" id="MEJ6348379.1"/>
    </source>
</evidence>
<evidence type="ECO:0000313" key="4">
    <source>
        <dbReference type="Proteomes" id="UP001377804"/>
    </source>
</evidence>
<dbReference type="InterPro" id="IPR048588">
    <property type="entry name" value="CvfB_S1_2nd"/>
</dbReference>
<comment type="similarity">
    <text evidence="1">Belongs to the CvfB family.</text>
</comment>
<reference evidence="3 4" key="1">
    <citation type="submission" date="2023-10" db="EMBL/GenBank/DDBJ databases">
        <title>Holzapfeliella saturejae sp. nov. isolated from Satureja montana flowers.</title>
        <authorList>
            <person name="Alcantara C."/>
            <person name="Zuniga M."/>
            <person name="Landete J.M."/>
            <person name="Monedero V."/>
        </authorList>
    </citation>
    <scope>NUCLEOTIDE SEQUENCE [LARGE SCALE GENOMIC DNA]</scope>
    <source>
        <strain evidence="3 4">He02</strain>
    </source>
</reference>